<keyword evidence="3 12" id="KW-0813">Transport</keyword>
<dbReference type="PROSITE" id="PS00289">
    <property type="entry name" value="PTX_1"/>
    <property type="match status" value="1"/>
</dbReference>
<keyword evidence="9 12" id="KW-0406">Ion transport</keyword>
<comment type="subcellular location">
    <subcellularLocation>
        <location evidence="1">Cell junction</location>
        <location evidence="1">Gap junction</location>
    </subcellularLocation>
    <subcellularLocation>
        <location evidence="2 12">Cell membrane</location>
        <topology evidence="2 12">Multi-pass membrane protein</topology>
    </subcellularLocation>
</comment>
<comment type="caution">
    <text evidence="13">The sequence shown here is derived from an EMBL/GenBank/DDBJ whole genome shotgun (WGS) entry which is preliminary data.</text>
</comment>
<dbReference type="InterPro" id="IPR000990">
    <property type="entry name" value="Innexin"/>
</dbReference>
<dbReference type="InterPro" id="IPR030476">
    <property type="entry name" value="Pentaxin_CS"/>
</dbReference>
<keyword evidence="5 12" id="KW-0812">Transmembrane</keyword>
<organism evidence="13 14">
    <name type="scientific">Heterodera trifolii</name>
    <dbReference type="NCBI Taxonomy" id="157864"/>
    <lineage>
        <taxon>Eukaryota</taxon>
        <taxon>Metazoa</taxon>
        <taxon>Ecdysozoa</taxon>
        <taxon>Nematoda</taxon>
        <taxon>Chromadorea</taxon>
        <taxon>Rhabditida</taxon>
        <taxon>Tylenchina</taxon>
        <taxon>Tylenchomorpha</taxon>
        <taxon>Tylenchoidea</taxon>
        <taxon>Heteroderidae</taxon>
        <taxon>Heteroderinae</taxon>
        <taxon>Heterodera</taxon>
    </lineage>
</organism>
<proteinExistence type="inferred from homology"/>
<evidence type="ECO:0000256" key="2">
    <source>
        <dbReference type="ARBA" id="ARBA00004651"/>
    </source>
</evidence>
<keyword evidence="6" id="KW-0303">Gap junction</keyword>
<keyword evidence="14" id="KW-1185">Reference proteome</keyword>
<evidence type="ECO:0000256" key="8">
    <source>
        <dbReference type="ARBA" id="ARBA00022989"/>
    </source>
</evidence>
<evidence type="ECO:0000256" key="7">
    <source>
        <dbReference type="ARBA" id="ARBA00022949"/>
    </source>
</evidence>
<comment type="caution">
    <text evidence="12">Lacks conserved residue(s) required for the propagation of feature annotation.</text>
</comment>
<evidence type="ECO:0000256" key="9">
    <source>
        <dbReference type="ARBA" id="ARBA00023065"/>
    </source>
</evidence>
<dbReference type="Pfam" id="PF00876">
    <property type="entry name" value="Innexin"/>
    <property type="match status" value="1"/>
</dbReference>
<feature type="transmembrane region" description="Helical" evidence="12">
    <location>
        <begin position="309"/>
        <end position="332"/>
    </location>
</feature>
<feature type="transmembrane region" description="Helical" evidence="12">
    <location>
        <begin position="107"/>
        <end position="129"/>
    </location>
</feature>
<dbReference type="GO" id="GO:0034220">
    <property type="term" value="P:monoatomic ion transmembrane transport"/>
    <property type="evidence" value="ECO:0007669"/>
    <property type="project" value="UniProtKB-KW"/>
</dbReference>
<evidence type="ECO:0000313" key="14">
    <source>
        <dbReference type="Proteomes" id="UP001620626"/>
    </source>
</evidence>
<comment type="similarity">
    <text evidence="12">Belongs to the pannexin family.</text>
</comment>
<reference evidence="13 14" key="1">
    <citation type="submission" date="2024-10" db="EMBL/GenBank/DDBJ databases">
        <authorList>
            <person name="Kim D."/>
        </authorList>
    </citation>
    <scope>NUCLEOTIDE SEQUENCE [LARGE SCALE GENOMIC DNA]</scope>
    <source>
        <strain evidence="13">BH-2024</strain>
    </source>
</reference>
<dbReference type="PROSITE" id="PS51013">
    <property type="entry name" value="PANNEXIN"/>
    <property type="match status" value="1"/>
</dbReference>
<evidence type="ECO:0000256" key="4">
    <source>
        <dbReference type="ARBA" id="ARBA00022475"/>
    </source>
</evidence>
<accession>A0ABD2KQK6</accession>
<keyword evidence="11 12" id="KW-0407">Ion channel</keyword>
<dbReference type="Proteomes" id="UP001620626">
    <property type="component" value="Unassembled WGS sequence"/>
</dbReference>
<sequence length="428" mass="49193">MPASTALKVLSALQLRILSRNDDDCADRLHYLLAPAVLLSMAGLHGLKQYFGRPVECWPPAEMAREHWLNYIHGFCFVENTYFVGFNERFPIRRVDRDHRQLHFYQWVPFILMAQALLLILPKAIWFLFIQKNGFGVSFLFDKMAKIGKAHGNDISREITTAEEFAVRIAKDRRDQLCFRRGIQLKVEAEESKAGDGPKSTSKNALSMLAWWFNDQKFTFGYFGFKLANLAVVLLQLHLLNSYFGPDDGQLSSPWALNALANLSAGRESPHFPRVTFCDLLVRPPQRDLKPLRLTFQCLLNMNTLNEKIFLFVPFALFALAFVGCLNLALWLHRCFSWRSAEQFVRDELLKIKIDDAILTETDFHEFVKYSLGRDTVTLLHIVNANCPPLTSAKMIGQLWHYHKKGYIGFKSVRQKIPSQSPNSVHLI</sequence>
<dbReference type="PANTHER" id="PTHR11893:SF36">
    <property type="entry name" value="INNEXIN-5"/>
    <property type="match status" value="1"/>
</dbReference>
<evidence type="ECO:0000256" key="5">
    <source>
        <dbReference type="ARBA" id="ARBA00022692"/>
    </source>
</evidence>
<dbReference type="PRINTS" id="PR01262">
    <property type="entry name" value="INNEXIN"/>
</dbReference>
<evidence type="ECO:0000256" key="1">
    <source>
        <dbReference type="ARBA" id="ARBA00004610"/>
    </source>
</evidence>
<dbReference type="GO" id="GO:0005886">
    <property type="term" value="C:plasma membrane"/>
    <property type="evidence" value="ECO:0007669"/>
    <property type="project" value="UniProtKB-SubCell"/>
</dbReference>
<keyword evidence="10 12" id="KW-0472">Membrane</keyword>
<evidence type="ECO:0000313" key="13">
    <source>
        <dbReference type="EMBL" id="KAL3104664.1"/>
    </source>
</evidence>
<evidence type="ECO:0000256" key="10">
    <source>
        <dbReference type="ARBA" id="ARBA00023136"/>
    </source>
</evidence>
<keyword evidence="4" id="KW-1003">Cell membrane</keyword>
<evidence type="ECO:0000256" key="6">
    <source>
        <dbReference type="ARBA" id="ARBA00022868"/>
    </source>
</evidence>
<dbReference type="EMBL" id="JBICBT010000704">
    <property type="protein sequence ID" value="KAL3104664.1"/>
    <property type="molecule type" value="Genomic_DNA"/>
</dbReference>
<comment type="function">
    <text evidence="12">Structural component of the gap junctions.</text>
</comment>
<evidence type="ECO:0000256" key="12">
    <source>
        <dbReference type="RuleBase" id="RU010713"/>
    </source>
</evidence>
<gene>
    <name evidence="12" type="primary">inx</name>
    <name evidence="13" type="ORF">niasHT_022375</name>
</gene>
<evidence type="ECO:0000256" key="3">
    <source>
        <dbReference type="ARBA" id="ARBA00022448"/>
    </source>
</evidence>
<evidence type="ECO:0000256" key="11">
    <source>
        <dbReference type="ARBA" id="ARBA00023303"/>
    </source>
</evidence>
<protein>
    <recommendedName>
        <fullName evidence="12">Innexin</fullName>
    </recommendedName>
</protein>
<feature type="transmembrane region" description="Helical" evidence="12">
    <location>
        <begin position="218"/>
        <end position="239"/>
    </location>
</feature>
<keyword evidence="8 12" id="KW-1133">Transmembrane helix</keyword>
<name>A0ABD2KQK6_9BILA</name>
<dbReference type="AlphaFoldDB" id="A0ABD2KQK6"/>
<dbReference type="GO" id="GO:0005921">
    <property type="term" value="C:gap junction"/>
    <property type="evidence" value="ECO:0007669"/>
    <property type="project" value="UniProtKB-SubCell"/>
</dbReference>
<dbReference type="PANTHER" id="PTHR11893">
    <property type="entry name" value="INNEXIN"/>
    <property type="match status" value="1"/>
</dbReference>
<keyword evidence="7" id="KW-0965">Cell junction</keyword>